<dbReference type="GO" id="GO:0016709">
    <property type="term" value="F:oxidoreductase activity, acting on paired donors, with incorporation or reduction of molecular oxygen, NAD(P)H as one donor, and incorporation of one atom of oxygen"/>
    <property type="evidence" value="ECO:0007669"/>
    <property type="project" value="UniProtKB-ARBA"/>
</dbReference>
<dbReference type="PRINTS" id="PR00420">
    <property type="entry name" value="RNGMNOXGNASE"/>
</dbReference>
<proteinExistence type="predicted"/>
<keyword evidence="3" id="KW-0274">FAD</keyword>
<evidence type="ECO:0000256" key="1">
    <source>
        <dbReference type="ARBA" id="ARBA00001974"/>
    </source>
</evidence>
<dbReference type="STRING" id="135208.A0A4Z0A1W3"/>
<keyword evidence="2" id="KW-0285">Flavoprotein</keyword>
<keyword evidence="7" id="KW-1185">Reference proteome</keyword>
<evidence type="ECO:0000256" key="3">
    <source>
        <dbReference type="ARBA" id="ARBA00022827"/>
    </source>
</evidence>
<reference evidence="6 7" key="1">
    <citation type="submission" date="2019-02" db="EMBL/GenBank/DDBJ databases">
        <title>Genome sequencing of the rare red list fungi Hericium alpestre (H. flagellum).</title>
        <authorList>
            <person name="Buettner E."/>
            <person name="Kellner H."/>
        </authorList>
    </citation>
    <scope>NUCLEOTIDE SEQUENCE [LARGE SCALE GENOMIC DNA]</scope>
    <source>
        <strain evidence="6 7">DSM 108284</strain>
    </source>
</reference>
<accession>A0A4Z0A1W3</accession>
<dbReference type="Gene3D" id="3.30.70.2450">
    <property type="match status" value="1"/>
</dbReference>
<dbReference type="InterPro" id="IPR038220">
    <property type="entry name" value="PHOX_C_sf"/>
</dbReference>
<feature type="domain" description="FAD-binding" evidence="5">
    <location>
        <begin position="7"/>
        <end position="331"/>
    </location>
</feature>
<comment type="cofactor">
    <cofactor evidence="1">
        <name>FAD</name>
        <dbReference type="ChEBI" id="CHEBI:57692"/>
    </cofactor>
</comment>
<dbReference type="Pfam" id="PF01494">
    <property type="entry name" value="FAD_binding_3"/>
    <property type="match status" value="1"/>
</dbReference>
<organism evidence="6 7">
    <name type="scientific">Hericium alpestre</name>
    <dbReference type="NCBI Taxonomy" id="135208"/>
    <lineage>
        <taxon>Eukaryota</taxon>
        <taxon>Fungi</taxon>
        <taxon>Dikarya</taxon>
        <taxon>Basidiomycota</taxon>
        <taxon>Agaricomycotina</taxon>
        <taxon>Agaricomycetes</taxon>
        <taxon>Russulales</taxon>
        <taxon>Hericiaceae</taxon>
        <taxon>Hericium</taxon>
    </lineage>
</organism>
<dbReference type="PANTHER" id="PTHR43004">
    <property type="entry name" value="TRK SYSTEM POTASSIUM UPTAKE PROTEIN"/>
    <property type="match status" value="1"/>
</dbReference>
<dbReference type="EMBL" id="SFCI01000356">
    <property type="protein sequence ID" value="TFY80323.1"/>
    <property type="molecule type" value="Genomic_DNA"/>
</dbReference>
<sequence>MSTSIPDVFVVGSGPTGLVTALTLAQNGVTVRIIEKLPHFPFGQRGSGVMPRTLEVYHFLGILDDVKRRGILMPDLLQYENGEPDERTARLLGQDAACEILREHLKKHGVEVELSTELCYLEQTDDGVTATIKNTRSGKETLKAVHVKYLVGADGARGVTRKLLDLSLLGETEEKFRILIGEVEAFGINDKNWHKFGGMPFDSAMLCPTDRTAKEGIFSLTCTGPELDFKRGAEDHDYLRQFALSVAQLPELKIGEIETIVDYRPNIRIVSTFQVGRVFVAGGCVLINSLFTKFNLAWKLALASKGLATSSLLETYSTERMPVITEMLQRTTAIVSKLTSDDEGMKTRIKTFPRPVHLKQLGVNYRWSSIVIDDQQQDFRPNGHTGVAEPASAYIVEEGGRLHGGDRAHDATGLIDIKTKDITRLFNVFGTDHHTILLFCDSAVMTPYSSILQLLQRYRKGLIQSAVICKDPSTVTALVGSADFVLHDRDGHAYAAYDPNLTSCSVAIVRPDGVVGALVRGLDGVERYFSRILAA</sequence>
<protein>
    <recommendedName>
        <fullName evidence="5">FAD-binding domain-containing protein</fullName>
    </recommendedName>
</protein>
<name>A0A4Z0A1W3_9AGAM</name>
<dbReference type="Proteomes" id="UP000298061">
    <property type="component" value="Unassembled WGS sequence"/>
</dbReference>
<keyword evidence="4" id="KW-0560">Oxidoreductase</keyword>
<dbReference type="GO" id="GO:0071949">
    <property type="term" value="F:FAD binding"/>
    <property type="evidence" value="ECO:0007669"/>
    <property type="project" value="InterPro"/>
</dbReference>
<gene>
    <name evidence="6" type="ORF">EWM64_g3689</name>
</gene>
<comment type="caution">
    <text evidence="6">The sequence shown here is derived from an EMBL/GenBank/DDBJ whole genome shotgun (WGS) entry which is preliminary data.</text>
</comment>
<dbReference type="InterPro" id="IPR050641">
    <property type="entry name" value="RIFMO-like"/>
</dbReference>
<dbReference type="Gene3D" id="3.50.50.60">
    <property type="entry name" value="FAD/NAD(P)-binding domain"/>
    <property type="match status" value="1"/>
</dbReference>
<evidence type="ECO:0000313" key="6">
    <source>
        <dbReference type="EMBL" id="TFY80323.1"/>
    </source>
</evidence>
<dbReference type="InterPro" id="IPR036188">
    <property type="entry name" value="FAD/NAD-bd_sf"/>
</dbReference>
<dbReference type="InterPro" id="IPR002938">
    <property type="entry name" value="FAD-bd"/>
</dbReference>
<evidence type="ECO:0000259" key="5">
    <source>
        <dbReference type="Pfam" id="PF01494"/>
    </source>
</evidence>
<dbReference type="Gene3D" id="3.40.30.20">
    <property type="match status" value="1"/>
</dbReference>
<dbReference type="OrthoDB" id="2690153at2759"/>
<evidence type="ECO:0000313" key="7">
    <source>
        <dbReference type="Proteomes" id="UP000298061"/>
    </source>
</evidence>
<dbReference type="AlphaFoldDB" id="A0A4Z0A1W3"/>
<evidence type="ECO:0000256" key="4">
    <source>
        <dbReference type="ARBA" id="ARBA00023002"/>
    </source>
</evidence>
<dbReference type="SUPFAM" id="SSF51905">
    <property type="entry name" value="FAD/NAD(P)-binding domain"/>
    <property type="match status" value="1"/>
</dbReference>
<evidence type="ECO:0000256" key="2">
    <source>
        <dbReference type="ARBA" id="ARBA00022630"/>
    </source>
</evidence>
<dbReference type="PANTHER" id="PTHR43004:SF19">
    <property type="entry name" value="BINDING MONOOXYGENASE, PUTATIVE (JCVI)-RELATED"/>
    <property type="match status" value="1"/>
</dbReference>